<organism evidence="3 4">
    <name type="scientific">Halomarina oriensis</name>
    <dbReference type="NCBI Taxonomy" id="671145"/>
    <lineage>
        <taxon>Archaea</taxon>
        <taxon>Methanobacteriati</taxon>
        <taxon>Methanobacteriota</taxon>
        <taxon>Stenosarchaea group</taxon>
        <taxon>Halobacteria</taxon>
        <taxon>Halobacteriales</taxon>
        <taxon>Natronomonadaceae</taxon>
        <taxon>Halomarina</taxon>
    </lineage>
</organism>
<dbReference type="InterPro" id="IPR055974">
    <property type="entry name" value="DUF7552"/>
</dbReference>
<evidence type="ECO:0000313" key="3">
    <source>
        <dbReference type="EMBL" id="MWG34779.1"/>
    </source>
</evidence>
<sequence>MVGASLHGIHTRLDTLADDGRFEVVCARTGRRPFPAADHRFPSRSVAEEAARLVGQYRAALRRYDPTLARLDLVVCESVRDGRDGPRRQATVEFCHDVAGATFEALSAAGHDAVERAVMDHYLAAAERVLDRDALCLALLDSMAAELDRRLTVEELAAVCRDAARRLPEPVRHGDPLDDSLTRFRSLSLLDGYDRSTDRGSCSVVLSGYALAEERVTTLPLVVDLSRRHDTLPRIANACALDEETWRLTVVFDGPPTGLATAG</sequence>
<name>A0A6B0GMR7_9EURY</name>
<dbReference type="RefSeq" id="WP_158204419.1">
    <property type="nucleotide sequence ID" value="NZ_WSZK01000015.1"/>
</dbReference>
<feature type="domain" description="DUF7551" evidence="1">
    <location>
        <begin position="92"/>
        <end position="259"/>
    </location>
</feature>
<dbReference type="Proteomes" id="UP000451471">
    <property type="component" value="Unassembled WGS sequence"/>
</dbReference>
<evidence type="ECO:0000313" key="4">
    <source>
        <dbReference type="Proteomes" id="UP000451471"/>
    </source>
</evidence>
<evidence type="ECO:0000259" key="2">
    <source>
        <dbReference type="Pfam" id="PF24422"/>
    </source>
</evidence>
<dbReference type="Pfam" id="PF24420">
    <property type="entry name" value="DUF7551"/>
    <property type="match status" value="1"/>
</dbReference>
<keyword evidence="4" id="KW-1185">Reference proteome</keyword>
<dbReference type="Pfam" id="PF24422">
    <property type="entry name" value="DUF7552"/>
    <property type="match status" value="1"/>
</dbReference>
<protein>
    <submittedName>
        <fullName evidence="3">Uncharacterized protein</fullName>
    </submittedName>
</protein>
<dbReference type="EMBL" id="WSZK01000015">
    <property type="protein sequence ID" value="MWG34779.1"/>
    <property type="molecule type" value="Genomic_DNA"/>
</dbReference>
<gene>
    <name evidence="3" type="ORF">GQS65_09795</name>
</gene>
<dbReference type="InterPro" id="IPR055973">
    <property type="entry name" value="DUF7551"/>
</dbReference>
<reference evidence="3 4" key="1">
    <citation type="submission" date="2019-12" db="EMBL/GenBank/DDBJ databases">
        <title>Halocatena pleomorpha gen. nov. sp. nov., an extremely halophilic archaeon of family Halobacteriaceae isolated from saltpan soil.</title>
        <authorList>
            <person name="Pal Y."/>
            <person name="Verma A."/>
            <person name="Krishnamurthi S."/>
            <person name="Kumar P."/>
        </authorList>
    </citation>
    <scope>NUCLEOTIDE SEQUENCE [LARGE SCALE GENOMIC DNA]</scope>
    <source>
        <strain evidence="3 4">JCM 16495</strain>
    </source>
</reference>
<proteinExistence type="predicted"/>
<dbReference type="AlphaFoldDB" id="A0A6B0GMR7"/>
<feature type="domain" description="DUF7552" evidence="2">
    <location>
        <begin position="6"/>
        <end position="78"/>
    </location>
</feature>
<evidence type="ECO:0000259" key="1">
    <source>
        <dbReference type="Pfam" id="PF24420"/>
    </source>
</evidence>
<comment type="caution">
    <text evidence="3">The sequence shown here is derived from an EMBL/GenBank/DDBJ whole genome shotgun (WGS) entry which is preliminary data.</text>
</comment>
<accession>A0A6B0GMR7</accession>
<dbReference type="OrthoDB" id="342580at2157"/>